<dbReference type="Proteomes" id="UP000537718">
    <property type="component" value="Unassembled WGS sequence"/>
</dbReference>
<proteinExistence type="predicted"/>
<keyword evidence="2" id="KW-0732">Signal</keyword>
<name>A0A7W8YWM8_9SPHI</name>
<dbReference type="AlphaFoldDB" id="A0A7W8YWM8"/>
<dbReference type="RefSeq" id="WP_183869310.1">
    <property type="nucleotide sequence ID" value="NZ_JACHCF010000011.1"/>
</dbReference>
<feature type="coiled-coil region" evidence="1">
    <location>
        <begin position="331"/>
        <end position="358"/>
    </location>
</feature>
<evidence type="ECO:0000256" key="2">
    <source>
        <dbReference type="SAM" id="SignalP"/>
    </source>
</evidence>
<feature type="chain" id="PRO_5030646960" description="Peptidase S74 domain-containing protein" evidence="2">
    <location>
        <begin position="20"/>
        <end position="377"/>
    </location>
</feature>
<gene>
    <name evidence="3" type="ORF">HDE69_004272</name>
</gene>
<comment type="caution">
    <text evidence="3">The sequence shown here is derived from an EMBL/GenBank/DDBJ whole genome shotgun (WGS) entry which is preliminary data.</text>
</comment>
<evidence type="ECO:0000256" key="1">
    <source>
        <dbReference type="SAM" id="Coils"/>
    </source>
</evidence>
<evidence type="ECO:0000313" key="4">
    <source>
        <dbReference type="Proteomes" id="UP000537718"/>
    </source>
</evidence>
<sequence>MKRPLLIIVSVMAMNYSYAQNTFPWKDTGNVGIGTANPVSKLTVFEEGDRNSYVTVGNNFVATLFGAGGNQFGIVGTSSDHDLAFYTHLKENMRLTSNGNVGIGTRTPANKLSIFESSNSNSYITVENNSVGTLFGVGGDQIGIVGTSSNHDLTFFANMKEKMRLTRDGNVGIGTSVPDNKLTISNSNNSNTYVTAGNNTVNTLFGAGGTTVGIVGTISNHDLAFFTNLKEKMRLTRDGNVGIGIENPMEKLSVNGNIRCKELLVETANWPDYVFKEDYQLLSLAELEKYIEKNRHLPEFPSEQEVAKEGVNVGEMNRLLVKKIEELTLYLLEKDKQLKDQTEKLNNLQLSIIKSNAEFSRELHLLRKDVVNAAVEK</sequence>
<evidence type="ECO:0000313" key="3">
    <source>
        <dbReference type="EMBL" id="MBB5623189.1"/>
    </source>
</evidence>
<reference evidence="3 4" key="1">
    <citation type="submission" date="2020-08" db="EMBL/GenBank/DDBJ databases">
        <title>Genomic Encyclopedia of Type Strains, Phase IV (KMG-V): Genome sequencing to study the core and pangenomes of soil and plant-associated prokaryotes.</title>
        <authorList>
            <person name="Whitman W."/>
        </authorList>
    </citation>
    <scope>NUCLEOTIDE SEQUENCE [LARGE SCALE GENOMIC DNA]</scope>
    <source>
        <strain evidence="3 4">MP7CTX6</strain>
    </source>
</reference>
<accession>A0A7W8YWM8</accession>
<feature type="signal peptide" evidence="2">
    <location>
        <begin position="1"/>
        <end position="19"/>
    </location>
</feature>
<evidence type="ECO:0008006" key="5">
    <source>
        <dbReference type="Google" id="ProtNLM"/>
    </source>
</evidence>
<keyword evidence="1" id="KW-0175">Coiled coil</keyword>
<organism evidence="3 4">
    <name type="scientific">Pedobacter cryoconitis</name>
    <dbReference type="NCBI Taxonomy" id="188932"/>
    <lineage>
        <taxon>Bacteria</taxon>
        <taxon>Pseudomonadati</taxon>
        <taxon>Bacteroidota</taxon>
        <taxon>Sphingobacteriia</taxon>
        <taxon>Sphingobacteriales</taxon>
        <taxon>Sphingobacteriaceae</taxon>
        <taxon>Pedobacter</taxon>
    </lineage>
</organism>
<dbReference type="EMBL" id="JACHCF010000011">
    <property type="protein sequence ID" value="MBB5623189.1"/>
    <property type="molecule type" value="Genomic_DNA"/>
</dbReference>
<protein>
    <recommendedName>
        <fullName evidence="5">Peptidase S74 domain-containing protein</fullName>
    </recommendedName>
</protein>